<dbReference type="EMBL" id="JASJEU010000022">
    <property type="protein sequence ID" value="MDJ1651334.1"/>
    <property type="molecule type" value="Genomic_DNA"/>
</dbReference>
<keyword evidence="2" id="KW-0963">Cytoplasm</keyword>
<gene>
    <name evidence="4" type="ORF">QNJ86_11020</name>
</gene>
<comment type="similarity">
    <text evidence="1 2">Belongs to the universal stress protein A family.</text>
</comment>
<dbReference type="Pfam" id="PF00582">
    <property type="entry name" value="Usp"/>
    <property type="match status" value="1"/>
</dbReference>
<evidence type="ECO:0000256" key="1">
    <source>
        <dbReference type="ARBA" id="ARBA00008791"/>
    </source>
</evidence>
<name>A0ABT7DP68_9ACTN</name>
<dbReference type="CDD" id="cd00293">
    <property type="entry name" value="USP-like"/>
    <property type="match status" value="1"/>
</dbReference>
<organism evidence="4 5">
    <name type="scientific">Gordonibacter faecis</name>
    <dbReference type="NCBI Taxonomy" id="3047475"/>
    <lineage>
        <taxon>Bacteria</taxon>
        <taxon>Bacillati</taxon>
        <taxon>Actinomycetota</taxon>
        <taxon>Coriobacteriia</taxon>
        <taxon>Eggerthellales</taxon>
        <taxon>Eggerthellaceae</taxon>
        <taxon>Gordonibacter</taxon>
    </lineage>
</organism>
<comment type="subcellular location">
    <subcellularLocation>
        <location evidence="2">Cytoplasm</location>
    </subcellularLocation>
</comment>
<dbReference type="PANTHER" id="PTHR46268:SF6">
    <property type="entry name" value="UNIVERSAL STRESS PROTEIN UP12"/>
    <property type="match status" value="1"/>
</dbReference>
<dbReference type="InterPro" id="IPR006015">
    <property type="entry name" value="Universal_stress_UspA"/>
</dbReference>
<dbReference type="PANTHER" id="PTHR46268">
    <property type="entry name" value="STRESS RESPONSE PROTEIN NHAX"/>
    <property type="match status" value="1"/>
</dbReference>
<accession>A0ABT7DP68</accession>
<dbReference type="RefSeq" id="WP_283832681.1">
    <property type="nucleotide sequence ID" value="NZ_JASJEU010000022.1"/>
</dbReference>
<dbReference type="PIRSF" id="PIRSF006276">
    <property type="entry name" value="UspA"/>
    <property type="match status" value="1"/>
</dbReference>
<evidence type="ECO:0000256" key="2">
    <source>
        <dbReference type="PIRNR" id="PIRNR006276"/>
    </source>
</evidence>
<proteinExistence type="inferred from homology"/>
<evidence type="ECO:0000259" key="3">
    <source>
        <dbReference type="Pfam" id="PF00582"/>
    </source>
</evidence>
<protein>
    <recommendedName>
        <fullName evidence="2">Universal stress protein</fullName>
    </recommendedName>
</protein>
<comment type="caution">
    <text evidence="4">The sequence shown here is derived from an EMBL/GenBank/DDBJ whole genome shotgun (WGS) entry which is preliminary data.</text>
</comment>
<reference evidence="4 5" key="1">
    <citation type="submission" date="2023-05" db="EMBL/GenBank/DDBJ databases">
        <title>Gordonibacter KGMB12511T sp. nov., isolated from faeces of healthy Korean.</title>
        <authorList>
            <person name="Kim H.S."/>
            <person name="Kim J.-S."/>
            <person name="Suh M.K."/>
            <person name="Eom M.K."/>
            <person name="Do H.E."/>
            <person name="Lee J.-S."/>
        </authorList>
    </citation>
    <scope>NUCLEOTIDE SEQUENCE [LARGE SCALE GENOMIC DNA]</scope>
    <source>
        <strain evidence="4 5">KGMB12511</strain>
    </source>
</reference>
<dbReference type="Gene3D" id="3.40.50.620">
    <property type="entry name" value="HUPs"/>
    <property type="match status" value="1"/>
</dbReference>
<dbReference type="SUPFAM" id="SSF52402">
    <property type="entry name" value="Adenine nucleotide alpha hydrolases-like"/>
    <property type="match status" value="1"/>
</dbReference>
<sequence length="147" mass="15978">MTQKYTRIFAALDGASTQEAVADRALSLAADNGAHLLFGHVVDSVPNEMNGADYQALCAERLKLLEQELAPTLARAREDARIPSVDVRVAAGRVADTLMEELAQPFNPDLVVCGERGLSNIKYAFVGSVSTFLIRNMRCDVLVVKQD</sequence>
<feature type="domain" description="UspA" evidence="3">
    <location>
        <begin position="5"/>
        <end position="145"/>
    </location>
</feature>
<dbReference type="InterPro" id="IPR006016">
    <property type="entry name" value="UspA"/>
</dbReference>
<dbReference type="Proteomes" id="UP001232750">
    <property type="component" value="Unassembled WGS sequence"/>
</dbReference>
<dbReference type="InterPro" id="IPR014729">
    <property type="entry name" value="Rossmann-like_a/b/a_fold"/>
</dbReference>
<dbReference type="PRINTS" id="PR01438">
    <property type="entry name" value="UNVRSLSTRESS"/>
</dbReference>
<keyword evidence="5" id="KW-1185">Reference proteome</keyword>
<evidence type="ECO:0000313" key="4">
    <source>
        <dbReference type="EMBL" id="MDJ1651334.1"/>
    </source>
</evidence>
<evidence type="ECO:0000313" key="5">
    <source>
        <dbReference type="Proteomes" id="UP001232750"/>
    </source>
</evidence>